<dbReference type="PDB" id="7PWO">
    <property type="method" value="EM"/>
    <property type="resolution" value="2.75 A"/>
    <property type="chains" value="f2=1-123"/>
</dbReference>
<sequence length="123" mass="13889">MEEIKGKTFLPAIFVGYQRSRAKQRENVALVKVSGIYTRAETDKVLGRLIAIIHSKSGKPIFGKICRPHGNSGMVRARFYTNLPGQLMGHKVRVFYDNIDVGDRATPKYERLYGNPNATVTYE</sequence>
<dbReference type="PDB" id="8BR8">
    <property type="method" value="EM"/>
    <property type="resolution" value="3.35 A"/>
    <property type="chains" value="Lg=1-123"/>
</dbReference>
<keyword evidence="5" id="KW-1185">Reference proteome</keyword>
<gene>
    <name evidence="4" type="ORF">GL50803_005947</name>
</gene>
<dbReference type="EMDB" id="EMD-16226"/>
<accession>A8BKK5</accession>
<evidence type="ECO:0000256" key="2">
    <source>
        <dbReference type="ARBA" id="ARBA00022980"/>
    </source>
</evidence>
<dbReference type="AlphaFoldDB" id="A8BKK5"/>
<dbReference type="SMR" id="A8BKK5"/>
<organism evidence="4 5">
    <name type="scientific">Giardia intestinalis (strain ATCC 50803 / WB clone C6)</name>
    <name type="common">Giardia lamblia</name>
    <dbReference type="NCBI Taxonomy" id="184922"/>
    <lineage>
        <taxon>Eukaryota</taxon>
        <taxon>Metamonada</taxon>
        <taxon>Diplomonadida</taxon>
        <taxon>Hexamitidae</taxon>
        <taxon>Giardiinae</taxon>
        <taxon>Giardia</taxon>
    </lineage>
</organism>
<dbReference type="PDB" id="8BRM">
    <property type="method" value="EM"/>
    <property type="resolution" value="3.33 A"/>
    <property type="chains" value="Lg=1-123"/>
</dbReference>
<dbReference type="EMDB" id="EMD-16228"/>
<keyword evidence="3" id="KW-0687">Ribonucleoprotein</keyword>
<evidence type="ECO:0000256" key="3">
    <source>
        <dbReference type="ARBA" id="ARBA00023274"/>
    </source>
</evidence>
<dbReference type="OMA" id="VELFKMY"/>
<dbReference type="EMDB" id="EMD-29407"/>
<dbReference type="PDB" id="8BSJ">
    <property type="method" value="EM"/>
    <property type="resolution" value="6.49 A"/>
    <property type="chains" value="Lg=1-123"/>
</dbReference>
<dbReference type="Gene3D" id="2.40.10.190">
    <property type="entry name" value="translation elongation factor selb, chain A, domain 4"/>
    <property type="match status" value="1"/>
</dbReference>
<dbReference type="EMDB" id="EMD-16225"/>
<dbReference type="EMBL" id="AACB03000005">
    <property type="protein sequence ID" value="KAE8301474.1"/>
    <property type="molecule type" value="Genomic_DNA"/>
</dbReference>
<dbReference type="InterPro" id="IPR018266">
    <property type="entry name" value="Ribosomal_eL33_CS"/>
</dbReference>
<keyword evidence="6 7" id="KW-0002">3D-structure</keyword>
<dbReference type="GO" id="GO:0042273">
    <property type="term" value="P:ribosomal large subunit biogenesis"/>
    <property type="evidence" value="ECO:0000318"/>
    <property type="project" value="GO_Central"/>
</dbReference>
<evidence type="ECO:0007829" key="6">
    <source>
        <dbReference type="PDB" id="7PWG"/>
    </source>
</evidence>
<evidence type="ECO:0000313" key="5">
    <source>
        <dbReference type="Proteomes" id="UP000001548"/>
    </source>
</evidence>
<dbReference type="Proteomes" id="UP000001548">
    <property type="component" value="Unassembled WGS sequence"/>
</dbReference>
<dbReference type="PROSITE" id="PS01105">
    <property type="entry name" value="RIBOSOMAL_L35AE"/>
    <property type="match status" value="1"/>
</dbReference>
<dbReference type="STRING" id="184922.A8BKK5"/>
<dbReference type="EMDB" id="EMD-16211"/>
<dbReference type="InterPro" id="IPR009000">
    <property type="entry name" value="Transl_B-barrel_sf"/>
</dbReference>
<evidence type="ECO:0007829" key="7">
    <source>
        <dbReference type="PDB" id="7PWO"/>
    </source>
</evidence>
<evidence type="ECO:0000256" key="1">
    <source>
        <dbReference type="ARBA" id="ARBA00009269"/>
    </source>
</evidence>
<comment type="similarity">
    <text evidence="1">Belongs to the eukaryotic ribosomal protein eL33 family.</text>
</comment>
<name>A8BKK5_GIAIC</name>
<dbReference type="PANTHER" id="PTHR10902">
    <property type="entry name" value="60S RIBOSOMAL PROTEIN L35A"/>
    <property type="match status" value="1"/>
</dbReference>
<reference evidence="10" key="4">
    <citation type="journal article" date="2024" name="Structure">
        <title>The Giardia lamblia ribosome structure reveals divergence in several biological pathways and the mode of emetine function.</title>
        <authorList>
            <person name="Eiler D.R."/>
            <person name="Wimberly B.T."/>
            <person name="Bilodeau D.Y."/>
            <person name="Taliaferro J.M."/>
            <person name="Reigan P."/>
            <person name="Rissland O.S."/>
            <person name="Kieft J.S."/>
        </authorList>
    </citation>
    <scope>STRUCTURE BY ELECTRON MICROSCOPY (2.49 ANGSTROMS)</scope>
</reference>
<dbReference type="PDB" id="7PWG">
    <property type="method" value="EM"/>
    <property type="resolution" value="2.75 A"/>
    <property type="chains" value="f=1-123"/>
</dbReference>
<dbReference type="EMDB" id="EMD-16235"/>
<dbReference type="KEGG" id="gla:GL50803_005947"/>
<evidence type="ECO:0007829" key="8">
    <source>
        <dbReference type="PDB" id="8BR8"/>
    </source>
</evidence>
<evidence type="ECO:0000313" key="4">
    <source>
        <dbReference type="EMBL" id="KAE8301474.1"/>
    </source>
</evidence>
<reference evidence="8 9" key="3">
    <citation type="journal article" date="2023" name="Nucleic Acids Res.">
        <title>Insights into translocation mechanism and ribosome evolution from cryo-EM structures of translocation intermediates of Giardia intestinalis.</title>
        <authorList>
            <person name="Majumdar S."/>
            <person name="Emmerich A."/>
            <person name="Krakovka S."/>
            <person name="Mandava C.S."/>
            <person name="Svard S.G."/>
            <person name="Sanyal S."/>
        </authorList>
    </citation>
    <scope>STRUCTURE BY ELECTRON MICROSCOPY (3.25 ANGSTROMS)</scope>
</reference>
<dbReference type="GeneID" id="5699437"/>
<dbReference type="GO" id="GO:0003735">
    <property type="term" value="F:structural constituent of ribosome"/>
    <property type="evidence" value="ECO:0000318"/>
    <property type="project" value="GO_Central"/>
</dbReference>
<dbReference type="SUPFAM" id="SSF50447">
    <property type="entry name" value="Translation proteins"/>
    <property type="match status" value="1"/>
</dbReference>
<dbReference type="PDB" id="8BTD">
    <property type="method" value="EM"/>
    <property type="resolution" value="4.90 A"/>
    <property type="chains" value="Lg=1-123"/>
</dbReference>
<dbReference type="EMDB" id="EMD-13683"/>
<evidence type="ECO:0007829" key="10">
    <source>
        <dbReference type="PDB" id="8FRU"/>
    </source>
</evidence>
<dbReference type="HOGENOM" id="CLU_100745_2_0_1"/>
<dbReference type="RefSeq" id="XP_001706548.1">
    <property type="nucleotide sequence ID" value="XM_001706496.1"/>
</dbReference>
<dbReference type="Pfam" id="PF01247">
    <property type="entry name" value="Ribosomal_L35Ae"/>
    <property type="match status" value="1"/>
</dbReference>
<dbReference type="EMDB" id="EMD-16222"/>
<dbReference type="InterPro" id="IPR001780">
    <property type="entry name" value="Ribosomal_eL33"/>
</dbReference>
<dbReference type="PDB" id="8BTR">
    <property type="method" value="EM"/>
    <property type="resolution" value="3.25 A"/>
    <property type="chains" value="Lg=1-123"/>
</dbReference>
<dbReference type="GO" id="GO:0022625">
    <property type="term" value="C:cytosolic large ribosomal subunit"/>
    <property type="evidence" value="ECO:0000318"/>
    <property type="project" value="GO_Central"/>
</dbReference>
<dbReference type="PDB" id="8BSI">
    <property type="method" value="EM"/>
    <property type="resolution" value="3.40 A"/>
    <property type="chains" value="Lg=1-123"/>
</dbReference>
<protein>
    <submittedName>
        <fullName evidence="4">Ribosomal protein L35a</fullName>
    </submittedName>
</protein>
<keyword evidence="2 4" id="KW-0689">Ribosomal protein</keyword>
<evidence type="ECO:0007829" key="9">
    <source>
        <dbReference type="PDB" id="8BRM"/>
    </source>
</evidence>
<dbReference type="PDB" id="8FRU">
    <property type="method" value="EM"/>
    <property type="resolution" value="2.49 A"/>
    <property type="chains" value="f=1-123"/>
</dbReference>
<dbReference type="GO" id="GO:0002181">
    <property type="term" value="P:cytoplasmic translation"/>
    <property type="evidence" value="ECO:0000318"/>
    <property type="project" value="GO_Central"/>
</dbReference>
<comment type="caution">
    <text evidence="4">The sequence shown here is derived from an EMBL/GenBank/DDBJ whole genome shotgun (WGS) entry which is preliminary data.</text>
</comment>
<dbReference type="VEuPathDB" id="GiardiaDB:GL50803_5947"/>
<dbReference type="EMDB" id="EMD-13681"/>
<dbReference type="HAMAP" id="MF_00573">
    <property type="entry name" value="Ribosomal_eL33"/>
    <property type="match status" value="1"/>
</dbReference>
<reference evidence="4 5" key="1">
    <citation type="journal article" date="2007" name="Science">
        <title>Genomic minimalism in the early diverging intestinal parasite Giardia lamblia.</title>
        <authorList>
            <person name="Morrison H.G."/>
            <person name="McArthur A.G."/>
            <person name="Gillin F.D."/>
            <person name="Aley S.B."/>
            <person name="Adam R.D."/>
            <person name="Olsen G.J."/>
            <person name="Best A.A."/>
            <person name="Cande W.Z."/>
            <person name="Chen F."/>
            <person name="Cipriano M.J."/>
            <person name="Davids B.J."/>
            <person name="Dawson S.C."/>
            <person name="Elmendorf H.G."/>
            <person name="Hehl A.B."/>
            <person name="Holder M.E."/>
            <person name="Huse S.M."/>
            <person name="Kim U.U."/>
            <person name="Lasek-Nesselquist E."/>
            <person name="Manning G."/>
            <person name="Nigam A."/>
            <person name="Nixon J.E."/>
            <person name="Palm D."/>
            <person name="Passamaneck N.E."/>
            <person name="Prabhu A."/>
            <person name="Reich C.I."/>
            <person name="Reiner D.S."/>
            <person name="Samuelson J."/>
            <person name="Svard S.G."/>
            <person name="Sogin M.L."/>
        </authorList>
    </citation>
    <scope>NUCLEOTIDE SEQUENCE [LARGE SCALE GENOMIC DNA]</scope>
    <source>
        <strain evidence="4 5">WB C6</strain>
    </source>
</reference>
<dbReference type="InterPro" id="IPR038661">
    <property type="entry name" value="Ribosomal_eL33_sf"/>
</dbReference>
<reference evidence="6 7" key="2">
    <citation type="journal article" date="2022" name="Nucleic Acids Res.">
        <title>Cryo-EM structure of the ancient eukaryotic ribosome from the human parasite Giardia lamblia.</title>
        <authorList>
            <person name="Hiregange D.G."/>
            <person name="Rivalta A."/>
            <person name="Bose T."/>
            <person name="Breiner-Goldstein E."/>
            <person name="Samiya S."/>
            <person name="Cimicata G."/>
            <person name="Kulakova L."/>
            <person name="Zimmerman E."/>
            <person name="Bashan A."/>
            <person name="Herzberg O."/>
            <person name="Yonath A."/>
        </authorList>
    </citation>
    <scope>STRUCTURE BY ELECTRON MICROSCOPY (2.75 ANGSTROMS)</scope>
</reference>
<proteinExistence type="evidence at protein level"/>
<dbReference type="FunCoup" id="A8BKK5">
    <property type="interactions" value="177"/>
</dbReference>